<keyword evidence="3" id="KW-1185">Reference proteome</keyword>
<evidence type="ECO:0000313" key="3">
    <source>
        <dbReference type="Proteomes" id="UP000789901"/>
    </source>
</evidence>
<gene>
    <name evidence="2" type="ORF">GMARGA_LOCUS24023</name>
</gene>
<reference evidence="2 3" key="1">
    <citation type="submission" date="2021-06" db="EMBL/GenBank/DDBJ databases">
        <authorList>
            <person name="Kallberg Y."/>
            <person name="Tangrot J."/>
            <person name="Rosling A."/>
        </authorList>
    </citation>
    <scope>NUCLEOTIDE SEQUENCE [LARGE SCALE GENOMIC DNA]</scope>
    <source>
        <strain evidence="2 3">120-4 pot B 10/14</strain>
    </source>
</reference>
<comment type="caution">
    <text evidence="2">The sequence shown here is derived from an EMBL/GenBank/DDBJ whole genome shotgun (WGS) entry which is preliminary data.</text>
</comment>
<evidence type="ECO:0000256" key="1">
    <source>
        <dbReference type="SAM" id="MobiDB-lite"/>
    </source>
</evidence>
<proteinExistence type="predicted"/>
<feature type="region of interest" description="Disordered" evidence="1">
    <location>
        <begin position="22"/>
        <end position="52"/>
    </location>
</feature>
<protein>
    <submittedName>
        <fullName evidence="2">46292_t:CDS:1</fullName>
    </submittedName>
</protein>
<organism evidence="2 3">
    <name type="scientific">Gigaspora margarita</name>
    <dbReference type="NCBI Taxonomy" id="4874"/>
    <lineage>
        <taxon>Eukaryota</taxon>
        <taxon>Fungi</taxon>
        <taxon>Fungi incertae sedis</taxon>
        <taxon>Mucoromycota</taxon>
        <taxon>Glomeromycotina</taxon>
        <taxon>Glomeromycetes</taxon>
        <taxon>Diversisporales</taxon>
        <taxon>Gigasporaceae</taxon>
        <taxon>Gigaspora</taxon>
    </lineage>
</organism>
<dbReference type="Proteomes" id="UP000789901">
    <property type="component" value="Unassembled WGS sequence"/>
</dbReference>
<feature type="compositionally biased region" description="Basic and acidic residues" evidence="1">
    <location>
        <begin position="25"/>
        <end position="50"/>
    </location>
</feature>
<accession>A0ABN7VXF0</accession>
<dbReference type="EMBL" id="CAJVQB010024893">
    <property type="protein sequence ID" value="CAG8805134.1"/>
    <property type="molecule type" value="Genomic_DNA"/>
</dbReference>
<sequence length="154" mass="18339">MDRTIKPGCRYRLEIEETNPIDLQKTNKMDDVNKTDLDESSQKKETKENVPVESEEVVDGKLELILDEKAFSRECELKKKKLMNLENHLGRKLFLSKELGEAAELWMKKVTELRRMIKRDRENEMEEKKVHHRNINFEKTLDDLDKALEIKLRI</sequence>
<evidence type="ECO:0000313" key="2">
    <source>
        <dbReference type="EMBL" id="CAG8805134.1"/>
    </source>
</evidence>
<name>A0ABN7VXF0_GIGMA</name>